<evidence type="ECO:0000313" key="7">
    <source>
        <dbReference type="EMBL" id="KAJ8658392.1"/>
    </source>
</evidence>
<feature type="compositionally biased region" description="Low complexity" evidence="3">
    <location>
        <begin position="97"/>
        <end position="131"/>
    </location>
</feature>
<evidence type="ECO:0000256" key="2">
    <source>
        <dbReference type="PROSITE-ProRule" id="PRU00192"/>
    </source>
</evidence>
<dbReference type="SUPFAM" id="SSF50044">
    <property type="entry name" value="SH3-domain"/>
    <property type="match status" value="1"/>
</dbReference>
<reference evidence="7 8" key="1">
    <citation type="submission" date="2023-03" db="EMBL/GenBank/DDBJ databases">
        <title>Genome sequence of Lichtheimia ornata CBS 291.66.</title>
        <authorList>
            <person name="Mohabir J.T."/>
            <person name="Shea T.P."/>
            <person name="Kurbessoian T."/>
            <person name="Berby B."/>
            <person name="Fontaine J."/>
            <person name="Livny J."/>
            <person name="Gnirke A."/>
            <person name="Stajich J.E."/>
            <person name="Cuomo C.A."/>
        </authorList>
    </citation>
    <scope>NUCLEOTIDE SEQUENCE [LARGE SCALE GENOMIC DNA]</scope>
    <source>
        <strain evidence="7">CBS 291.66</strain>
    </source>
</reference>
<organism evidence="7 8">
    <name type="scientific">Lichtheimia ornata</name>
    <dbReference type="NCBI Taxonomy" id="688661"/>
    <lineage>
        <taxon>Eukaryota</taxon>
        <taxon>Fungi</taxon>
        <taxon>Fungi incertae sedis</taxon>
        <taxon>Mucoromycota</taxon>
        <taxon>Mucoromycotina</taxon>
        <taxon>Mucoromycetes</taxon>
        <taxon>Mucorales</taxon>
        <taxon>Lichtheimiaceae</taxon>
        <taxon>Lichtheimia</taxon>
    </lineage>
</organism>
<dbReference type="Pfam" id="PF14604">
    <property type="entry name" value="SH3_9"/>
    <property type="match status" value="1"/>
</dbReference>
<dbReference type="InterPro" id="IPR036028">
    <property type="entry name" value="SH3-like_dom_sf"/>
</dbReference>
<feature type="compositionally biased region" description="Basic and acidic residues" evidence="3">
    <location>
        <begin position="76"/>
        <end position="85"/>
    </location>
</feature>
<evidence type="ECO:0000313" key="8">
    <source>
        <dbReference type="Proteomes" id="UP001234581"/>
    </source>
</evidence>
<gene>
    <name evidence="7" type="ORF">O0I10_005744</name>
</gene>
<dbReference type="EMBL" id="JARTCD010000024">
    <property type="protein sequence ID" value="KAJ8658392.1"/>
    <property type="molecule type" value="Genomic_DNA"/>
</dbReference>
<dbReference type="InterPro" id="IPR001452">
    <property type="entry name" value="SH3_domain"/>
</dbReference>
<dbReference type="GeneID" id="83213156"/>
<dbReference type="Gene3D" id="2.30.30.40">
    <property type="entry name" value="SH3 Domains"/>
    <property type="match status" value="1"/>
</dbReference>
<name>A0AAD7V3G6_9FUNG</name>
<evidence type="ECO:0000256" key="5">
    <source>
        <dbReference type="SAM" id="SignalP"/>
    </source>
</evidence>
<evidence type="ECO:0000259" key="6">
    <source>
        <dbReference type="PROSITE" id="PS50002"/>
    </source>
</evidence>
<feature type="transmembrane region" description="Helical" evidence="4">
    <location>
        <begin position="187"/>
        <end position="212"/>
    </location>
</feature>
<keyword evidence="5" id="KW-0732">Signal</keyword>
<dbReference type="SMART" id="SM00326">
    <property type="entry name" value="SH3"/>
    <property type="match status" value="1"/>
</dbReference>
<evidence type="ECO:0000256" key="3">
    <source>
        <dbReference type="SAM" id="MobiDB-lite"/>
    </source>
</evidence>
<evidence type="ECO:0000256" key="1">
    <source>
        <dbReference type="ARBA" id="ARBA00022443"/>
    </source>
</evidence>
<keyword evidence="4" id="KW-0472">Membrane</keyword>
<feature type="region of interest" description="Disordered" evidence="3">
    <location>
        <begin position="30"/>
        <end position="186"/>
    </location>
</feature>
<sequence>MIKHSNHHILIALTMASVASAQFVHLESASDAATPAPSQPNHHSSDPKSTPAAVTSSKAEPTTTIAHNSIHTFPSHHVDKPDLSAHKPSAAPVTPTSAQQHHQASSSPSANNHHQSNIKPSSPSTSTTSHQQHQHHHSLNAASPVTTLGSKSTTTSSTSNTSSSSSSSTPTSSNTMLPSSQQKNEGLSGGAVTAIVIVGLIGLAGLVMWVVMRKKKRRTMLRGQAQAQQQPDPFTMGFGSHDPPPHTAYNMTASASSHGAAPSPMIQMPPIGASANASNGLPPPHPHPPVVGNGAAGNDAPSYSYNSFPAQEGTTPHAIGVFTVISTYTPTLSDELDIQPGDRVEILIEYDDGWCQGINLSRGNKKGVFPKHCADFYQYNTQQQQYYEPANMKRVSSMYMSPHQNAQQQKAYYL</sequence>
<keyword evidence="8" id="KW-1185">Reference proteome</keyword>
<feature type="compositionally biased region" description="Low complexity" evidence="3">
    <location>
        <begin position="146"/>
        <end position="180"/>
    </location>
</feature>
<comment type="caution">
    <text evidence="7">The sequence shown here is derived from an EMBL/GenBank/DDBJ whole genome shotgun (WGS) entry which is preliminary data.</text>
</comment>
<keyword evidence="4" id="KW-0812">Transmembrane</keyword>
<feature type="region of interest" description="Disordered" evidence="3">
    <location>
        <begin position="270"/>
        <end position="298"/>
    </location>
</feature>
<feature type="domain" description="SH3" evidence="6">
    <location>
        <begin position="317"/>
        <end position="379"/>
    </location>
</feature>
<dbReference type="RefSeq" id="XP_058343305.1">
    <property type="nucleotide sequence ID" value="XM_058485782.1"/>
</dbReference>
<dbReference type="Proteomes" id="UP001234581">
    <property type="component" value="Unassembled WGS sequence"/>
</dbReference>
<keyword evidence="1 2" id="KW-0728">SH3 domain</keyword>
<accession>A0AAD7V3G6</accession>
<dbReference type="PROSITE" id="PS50002">
    <property type="entry name" value="SH3"/>
    <property type="match status" value="1"/>
</dbReference>
<feature type="region of interest" description="Disordered" evidence="3">
    <location>
        <begin position="222"/>
        <end position="246"/>
    </location>
</feature>
<dbReference type="AlphaFoldDB" id="A0AAD7V3G6"/>
<proteinExistence type="predicted"/>
<keyword evidence="4" id="KW-1133">Transmembrane helix</keyword>
<feature type="chain" id="PRO_5042006488" description="SH3 domain-containing protein" evidence="5">
    <location>
        <begin position="22"/>
        <end position="414"/>
    </location>
</feature>
<feature type="compositionally biased region" description="Polar residues" evidence="3">
    <location>
        <begin position="52"/>
        <end position="72"/>
    </location>
</feature>
<evidence type="ECO:0000256" key="4">
    <source>
        <dbReference type="SAM" id="Phobius"/>
    </source>
</evidence>
<feature type="signal peptide" evidence="5">
    <location>
        <begin position="1"/>
        <end position="21"/>
    </location>
</feature>
<protein>
    <recommendedName>
        <fullName evidence="6">SH3 domain-containing protein</fullName>
    </recommendedName>
</protein>